<dbReference type="EnsemblFungi" id="MAPG_09577T0">
    <property type="protein sequence ID" value="MAPG_09577T0"/>
    <property type="gene ID" value="MAPG_09577"/>
</dbReference>
<reference evidence="2" key="4">
    <citation type="journal article" date="2015" name="G3 (Bethesda)">
        <title>Genome sequences of three phytopathogenic species of the Magnaporthaceae family of fungi.</title>
        <authorList>
            <person name="Okagaki L.H."/>
            <person name="Nunes C.C."/>
            <person name="Sailsbery J."/>
            <person name="Clay B."/>
            <person name="Brown D."/>
            <person name="John T."/>
            <person name="Oh Y."/>
            <person name="Young N."/>
            <person name="Fitzgerald M."/>
            <person name="Haas B.J."/>
            <person name="Zeng Q."/>
            <person name="Young S."/>
            <person name="Adiconis X."/>
            <person name="Fan L."/>
            <person name="Levin J.Z."/>
            <person name="Mitchell T.K."/>
            <person name="Okubara P.A."/>
            <person name="Farman M.L."/>
            <person name="Kohn L.M."/>
            <person name="Birren B."/>
            <person name="Ma L.-J."/>
            <person name="Dean R.A."/>
        </authorList>
    </citation>
    <scope>NUCLEOTIDE SEQUENCE</scope>
    <source>
        <strain evidence="2">ATCC 64411 / 73-15</strain>
    </source>
</reference>
<dbReference type="EMBL" id="ADBL01002448">
    <property type="status" value="NOT_ANNOTATED_CDS"/>
    <property type="molecule type" value="Genomic_DNA"/>
</dbReference>
<reference evidence="1" key="2">
    <citation type="submission" date="2010-05" db="EMBL/GenBank/DDBJ databases">
        <title>The Genome Sequence of Magnaporthe poae strain ATCC 64411.</title>
        <authorList>
            <consortium name="The Broad Institute Genome Sequencing Platform"/>
            <consortium name="Broad Institute Genome Sequencing Center for Infectious Disease"/>
            <person name="Ma L.-J."/>
            <person name="Dead R."/>
            <person name="Young S."/>
            <person name="Zeng Q."/>
            <person name="Koehrsen M."/>
            <person name="Alvarado L."/>
            <person name="Berlin A."/>
            <person name="Chapman S.B."/>
            <person name="Chen Z."/>
            <person name="Freedman E."/>
            <person name="Gellesch M."/>
            <person name="Goldberg J."/>
            <person name="Griggs A."/>
            <person name="Gujja S."/>
            <person name="Heilman E.R."/>
            <person name="Heiman D."/>
            <person name="Hepburn T."/>
            <person name="Howarth C."/>
            <person name="Jen D."/>
            <person name="Larson L."/>
            <person name="Mehta T."/>
            <person name="Neiman D."/>
            <person name="Pearson M."/>
            <person name="Roberts A."/>
            <person name="Saif S."/>
            <person name="Shea T."/>
            <person name="Shenoy N."/>
            <person name="Sisk P."/>
            <person name="Stolte C."/>
            <person name="Sykes S."/>
            <person name="Walk T."/>
            <person name="White J."/>
            <person name="Yandava C."/>
            <person name="Haas B."/>
            <person name="Nusbaum C."/>
            <person name="Birren B."/>
        </authorList>
    </citation>
    <scope>NUCLEOTIDE SEQUENCE</scope>
    <source>
        <strain evidence="1">ATCC 64411</strain>
    </source>
</reference>
<keyword evidence="3" id="KW-1185">Reference proteome</keyword>
<dbReference type="EMBL" id="GL876976">
    <property type="protein sequence ID" value="KLU91053.1"/>
    <property type="molecule type" value="Genomic_DNA"/>
</dbReference>
<name>A0A0C4EAB3_MAGP6</name>
<gene>
    <name evidence="1" type="ORF">MAPG_09577</name>
</gene>
<dbReference type="VEuPathDB" id="FungiDB:MAPG_09577"/>
<proteinExistence type="predicted"/>
<dbReference type="Proteomes" id="UP000011715">
    <property type="component" value="Unassembled WGS sequence"/>
</dbReference>
<reference evidence="1" key="3">
    <citation type="submission" date="2011-03" db="EMBL/GenBank/DDBJ databases">
        <title>Annotation of Magnaporthe poae ATCC 64411.</title>
        <authorList>
            <person name="Ma L.-J."/>
            <person name="Dead R."/>
            <person name="Young S.K."/>
            <person name="Zeng Q."/>
            <person name="Gargeya S."/>
            <person name="Fitzgerald M."/>
            <person name="Haas B."/>
            <person name="Abouelleil A."/>
            <person name="Alvarado L."/>
            <person name="Arachchi H.M."/>
            <person name="Berlin A."/>
            <person name="Brown A."/>
            <person name="Chapman S.B."/>
            <person name="Chen Z."/>
            <person name="Dunbar C."/>
            <person name="Freedman E."/>
            <person name="Gearin G."/>
            <person name="Gellesch M."/>
            <person name="Goldberg J."/>
            <person name="Griggs A."/>
            <person name="Gujja S."/>
            <person name="Heiman D."/>
            <person name="Howarth C."/>
            <person name="Larson L."/>
            <person name="Lui A."/>
            <person name="MacDonald P.J.P."/>
            <person name="Mehta T."/>
            <person name="Montmayeur A."/>
            <person name="Murphy C."/>
            <person name="Neiman D."/>
            <person name="Pearson M."/>
            <person name="Priest M."/>
            <person name="Roberts A."/>
            <person name="Saif S."/>
            <person name="Shea T."/>
            <person name="Shenoy N."/>
            <person name="Sisk P."/>
            <person name="Stolte C."/>
            <person name="Sykes S."/>
            <person name="Yandava C."/>
            <person name="Wortman J."/>
            <person name="Nusbaum C."/>
            <person name="Birren B."/>
        </authorList>
    </citation>
    <scope>NUCLEOTIDE SEQUENCE</scope>
    <source>
        <strain evidence="1">ATCC 64411</strain>
    </source>
</reference>
<evidence type="ECO:0000313" key="2">
    <source>
        <dbReference type="EnsemblFungi" id="MAPG_09577T0"/>
    </source>
</evidence>
<evidence type="ECO:0000313" key="1">
    <source>
        <dbReference type="EMBL" id="KLU91053.1"/>
    </source>
</evidence>
<reference evidence="2" key="5">
    <citation type="submission" date="2015-06" db="UniProtKB">
        <authorList>
            <consortium name="EnsemblFungi"/>
        </authorList>
    </citation>
    <scope>IDENTIFICATION</scope>
    <source>
        <strain evidence="2">ATCC 64411</strain>
    </source>
</reference>
<accession>A0A0C4EAB3</accession>
<dbReference type="AlphaFoldDB" id="A0A0C4EAB3"/>
<protein>
    <submittedName>
        <fullName evidence="1 2">Uncharacterized protein</fullName>
    </submittedName>
</protein>
<reference evidence="3" key="1">
    <citation type="submission" date="2010-05" db="EMBL/GenBank/DDBJ databases">
        <title>The genome sequence of Magnaporthe poae strain ATCC 64411.</title>
        <authorList>
            <person name="Ma L.-J."/>
            <person name="Dead R."/>
            <person name="Young S."/>
            <person name="Zeng Q."/>
            <person name="Koehrsen M."/>
            <person name="Alvarado L."/>
            <person name="Berlin A."/>
            <person name="Chapman S.B."/>
            <person name="Chen Z."/>
            <person name="Freedman E."/>
            <person name="Gellesch M."/>
            <person name="Goldberg J."/>
            <person name="Griggs A."/>
            <person name="Gujja S."/>
            <person name="Heilman E.R."/>
            <person name="Heiman D."/>
            <person name="Hepburn T."/>
            <person name="Howarth C."/>
            <person name="Jen D."/>
            <person name="Larson L."/>
            <person name="Mehta T."/>
            <person name="Neiman D."/>
            <person name="Pearson M."/>
            <person name="Roberts A."/>
            <person name="Saif S."/>
            <person name="Shea T."/>
            <person name="Shenoy N."/>
            <person name="Sisk P."/>
            <person name="Stolte C."/>
            <person name="Sykes S."/>
            <person name="Walk T."/>
            <person name="White J."/>
            <person name="Yandava C."/>
            <person name="Haas B."/>
            <person name="Nusbaum C."/>
            <person name="Birren B."/>
        </authorList>
    </citation>
    <scope>NUCLEOTIDE SEQUENCE [LARGE SCALE GENOMIC DNA]</scope>
    <source>
        <strain evidence="3">ATCC 64411 / 73-15</strain>
    </source>
</reference>
<organism evidence="2 3">
    <name type="scientific">Magnaporthiopsis poae (strain ATCC 64411 / 73-15)</name>
    <name type="common">Kentucky bluegrass fungus</name>
    <name type="synonym">Magnaporthe poae</name>
    <dbReference type="NCBI Taxonomy" id="644358"/>
    <lineage>
        <taxon>Eukaryota</taxon>
        <taxon>Fungi</taxon>
        <taxon>Dikarya</taxon>
        <taxon>Ascomycota</taxon>
        <taxon>Pezizomycotina</taxon>
        <taxon>Sordariomycetes</taxon>
        <taxon>Sordariomycetidae</taxon>
        <taxon>Magnaporthales</taxon>
        <taxon>Magnaporthaceae</taxon>
        <taxon>Magnaporthiopsis</taxon>
    </lineage>
</organism>
<sequence length="204" mass="22767">MGLGKEIAVCQRHSRDVDDGRQKRRNCVPLCPSASHGADEVISRKPLARMPSWCLSREKLHIAKAGNTSDATPPLLPQWLAFQAVMGGLTRNGAVREEGWYYTSDDSDWEMLRSLFYMGKRHPVFPEAGFAVVHVCVVTMTRQDLTAPSRGGPSFKDGFLVSERICSARLYTYKRVSSMCVDKTGGLTGEQLLFVNVPRFELDI</sequence>
<evidence type="ECO:0000313" key="3">
    <source>
        <dbReference type="Proteomes" id="UP000011715"/>
    </source>
</evidence>